<comment type="function">
    <text evidence="10">Interconversion of serine and glycine.</text>
</comment>
<feature type="domain" description="Serine hydroxymethyltransferase-like" evidence="11">
    <location>
        <begin position="64"/>
        <end position="462"/>
    </location>
</feature>
<dbReference type="EMBL" id="LGRX02008625">
    <property type="protein sequence ID" value="KAK3273152.1"/>
    <property type="molecule type" value="Genomic_DNA"/>
</dbReference>
<evidence type="ECO:0000256" key="9">
    <source>
        <dbReference type="PIRSR" id="PIRSR000412-50"/>
    </source>
</evidence>
<dbReference type="InterPro" id="IPR001085">
    <property type="entry name" value="Ser_HO-MeTrfase"/>
</dbReference>
<dbReference type="GO" id="GO:0005739">
    <property type="term" value="C:mitochondrion"/>
    <property type="evidence" value="ECO:0007669"/>
    <property type="project" value="TreeGrafter"/>
</dbReference>
<dbReference type="AlphaFoldDB" id="A0AAE0L608"/>
<dbReference type="PANTHER" id="PTHR11680">
    <property type="entry name" value="SERINE HYDROXYMETHYLTRANSFERASE"/>
    <property type="match status" value="1"/>
</dbReference>
<comment type="pathway">
    <text evidence="3 10">One-carbon metabolism; tetrahydrofolate interconversion.</text>
</comment>
<dbReference type="GO" id="GO:0004372">
    <property type="term" value="F:glycine hydroxymethyltransferase activity"/>
    <property type="evidence" value="ECO:0007669"/>
    <property type="project" value="UniProtKB-EC"/>
</dbReference>
<comment type="similarity">
    <text evidence="4 10">Belongs to the SHMT family.</text>
</comment>
<name>A0AAE0L608_9CHLO</name>
<protein>
    <recommendedName>
        <fullName evidence="10">Serine hydroxymethyltransferase</fullName>
        <ecNumber evidence="10">2.1.2.1</ecNumber>
    </recommendedName>
</protein>
<dbReference type="SUPFAM" id="SSF53383">
    <property type="entry name" value="PLP-dependent transferases"/>
    <property type="match status" value="1"/>
</dbReference>
<proteinExistence type="inferred from homology"/>
<evidence type="ECO:0000256" key="2">
    <source>
        <dbReference type="ARBA" id="ARBA00001933"/>
    </source>
</evidence>
<evidence type="ECO:0000256" key="1">
    <source>
        <dbReference type="ARBA" id="ARBA00001528"/>
    </source>
</evidence>
<dbReference type="InterPro" id="IPR015422">
    <property type="entry name" value="PyrdxlP-dep_Trfase_small"/>
</dbReference>
<dbReference type="EC" id="2.1.2.1" evidence="10"/>
<dbReference type="GO" id="GO:0030170">
    <property type="term" value="F:pyridoxal phosphate binding"/>
    <property type="evidence" value="ECO:0007669"/>
    <property type="project" value="InterPro"/>
</dbReference>
<gene>
    <name evidence="12" type="ORF">CYMTET_18609</name>
</gene>
<dbReference type="Pfam" id="PF00464">
    <property type="entry name" value="SHMT"/>
    <property type="match status" value="1"/>
</dbReference>
<dbReference type="HAMAP" id="MF_00051">
    <property type="entry name" value="SHMT"/>
    <property type="match status" value="1"/>
</dbReference>
<dbReference type="Proteomes" id="UP001190700">
    <property type="component" value="Unassembled WGS sequence"/>
</dbReference>
<evidence type="ECO:0000256" key="8">
    <source>
        <dbReference type="ARBA" id="ARBA00059150"/>
    </source>
</evidence>
<dbReference type="FunFam" id="3.40.640.10:FF:000097">
    <property type="entry name" value="Serine hydroxymethyltransferase"/>
    <property type="match status" value="1"/>
</dbReference>
<dbReference type="CDD" id="cd00378">
    <property type="entry name" value="SHMT"/>
    <property type="match status" value="1"/>
</dbReference>
<keyword evidence="7 9" id="KW-0663">Pyridoxal phosphate</keyword>
<evidence type="ECO:0000256" key="7">
    <source>
        <dbReference type="ARBA" id="ARBA00022898"/>
    </source>
</evidence>
<keyword evidence="13" id="KW-1185">Reference proteome</keyword>
<evidence type="ECO:0000256" key="4">
    <source>
        <dbReference type="ARBA" id="ARBA00006376"/>
    </source>
</evidence>
<dbReference type="InterPro" id="IPR049943">
    <property type="entry name" value="Ser_HO-MeTrfase-like"/>
</dbReference>
<dbReference type="InterPro" id="IPR019798">
    <property type="entry name" value="Ser_HO-MeTrfase_PLP_BS"/>
</dbReference>
<dbReference type="InterPro" id="IPR015421">
    <property type="entry name" value="PyrdxlP-dep_Trfase_major"/>
</dbReference>
<evidence type="ECO:0000256" key="6">
    <source>
        <dbReference type="ARBA" id="ARBA00022679"/>
    </source>
</evidence>
<evidence type="ECO:0000256" key="10">
    <source>
        <dbReference type="RuleBase" id="RU000585"/>
    </source>
</evidence>
<dbReference type="PIRSF" id="PIRSF000412">
    <property type="entry name" value="SHMT"/>
    <property type="match status" value="1"/>
</dbReference>
<dbReference type="PROSITE" id="PS00096">
    <property type="entry name" value="SHMT"/>
    <property type="match status" value="1"/>
</dbReference>
<sequence length="523" mass="58287">MSLLRSNIRAIVSSNIWRTPVPRACATQTRGFADTVSNEEEYGRFKESEEKKHVTWPEMCNKSLAEMDPEMVEIIEREKNRQYKGLELIPSENFTSASVLETVGSVMINKYSEGYPGARYYGGNEFIDMAETLCQKRALEAFRLDPAKWGVNVQSLSGSPANIQVYNALLNPHDRILALDLPHGGHLSHGYQTETKKISAVSTFYETFAYRLNEETGYIDYDGAERTAGVVRPKLIVAGASAYARWYDYARMRQIADKQNAWLLADMAHISGLVAADVCPTPFDYADVVTTTTHKSLRGPRGAMIFFRKGVRKVDKKGKEIMYDIEDKINFSVFPGLQGGPHNHTIAALAVALKQAASPEFKEYQTQVLKNCQAMANTLTKLGYKLVSDGTDNHLVLVDLRPKGVDGSRVERVMEIAHIAVNKNTVPGDVSAMVPGGIRVGTPALTTRGFTESDFVKVAEFIDRAVSITKDIKAEVGPKLKDFREAVNTREFPALVQLRDDVENFAKGFPTIAFEKSEMQYKQ</sequence>
<reference evidence="12 13" key="1">
    <citation type="journal article" date="2015" name="Genome Biol. Evol.">
        <title>Comparative Genomics of a Bacterivorous Green Alga Reveals Evolutionary Causalities and Consequences of Phago-Mixotrophic Mode of Nutrition.</title>
        <authorList>
            <person name="Burns J.A."/>
            <person name="Paasch A."/>
            <person name="Narechania A."/>
            <person name="Kim E."/>
        </authorList>
    </citation>
    <scope>NUCLEOTIDE SEQUENCE [LARGE SCALE GENOMIC DNA]</scope>
    <source>
        <strain evidence="12 13">PLY_AMNH</strain>
    </source>
</reference>
<comment type="function">
    <text evidence="8">Catalyzes the interconversion of serine and glycine.</text>
</comment>
<dbReference type="PANTHER" id="PTHR11680:SF28">
    <property type="entry name" value="SERINE HYDROXYMETHYLTRANSFERASE, MITOCHONDRIAL"/>
    <property type="match status" value="1"/>
</dbReference>
<dbReference type="InterPro" id="IPR039429">
    <property type="entry name" value="SHMT-like_dom"/>
</dbReference>
<keyword evidence="5 10" id="KW-0554">One-carbon metabolism</keyword>
<comment type="caution">
    <text evidence="12">The sequence shown here is derived from an EMBL/GenBank/DDBJ whole genome shotgun (WGS) entry which is preliminary data.</text>
</comment>
<comment type="cofactor">
    <cofactor evidence="2 9 10">
        <name>pyridoxal 5'-phosphate</name>
        <dbReference type="ChEBI" id="CHEBI:597326"/>
    </cofactor>
</comment>
<dbReference type="Gene3D" id="3.40.640.10">
    <property type="entry name" value="Type I PLP-dependent aspartate aminotransferase-like (Major domain)"/>
    <property type="match status" value="1"/>
</dbReference>
<dbReference type="GO" id="GO:0035999">
    <property type="term" value="P:tetrahydrofolate interconversion"/>
    <property type="evidence" value="ECO:0007669"/>
    <property type="project" value="InterPro"/>
</dbReference>
<dbReference type="NCBIfam" id="NF000586">
    <property type="entry name" value="PRK00011.1"/>
    <property type="match status" value="1"/>
</dbReference>
<feature type="modified residue" description="N6-(pyridoxal phosphate)lysine" evidence="9">
    <location>
        <position position="295"/>
    </location>
</feature>
<comment type="catalytic activity">
    <reaction evidence="1 10">
        <text>(6R)-5,10-methylene-5,6,7,8-tetrahydrofolate + glycine + H2O = (6S)-5,6,7,8-tetrahydrofolate + L-serine</text>
        <dbReference type="Rhea" id="RHEA:15481"/>
        <dbReference type="ChEBI" id="CHEBI:15377"/>
        <dbReference type="ChEBI" id="CHEBI:15636"/>
        <dbReference type="ChEBI" id="CHEBI:33384"/>
        <dbReference type="ChEBI" id="CHEBI:57305"/>
        <dbReference type="ChEBI" id="CHEBI:57453"/>
        <dbReference type="EC" id="2.1.2.1"/>
    </reaction>
</comment>
<evidence type="ECO:0000256" key="5">
    <source>
        <dbReference type="ARBA" id="ARBA00022563"/>
    </source>
</evidence>
<dbReference type="GO" id="GO:0019264">
    <property type="term" value="P:glycine biosynthetic process from serine"/>
    <property type="evidence" value="ECO:0007669"/>
    <property type="project" value="InterPro"/>
</dbReference>
<accession>A0AAE0L608</accession>
<keyword evidence="6 10" id="KW-0808">Transferase</keyword>
<evidence type="ECO:0000313" key="13">
    <source>
        <dbReference type="Proteomes" id="UP001190700"/>
    </source>
</evidence>
<evidence type="ECO:0000313" key="12">
    <source>
        <dbReference type="EMBL" id="KAK3273152.1"/>
    </source>
</evidence>
<evidence type="ECO:0000256" key="3">
    <source>
        <dbReference type="ARBA" id="ARBA00004777"/>
    </source>
</evidence>
<dbReference type="InterPro" id="IPR015424">
    <property type="entry name" value="PyrdxlP-dep_Trfase"/>
</dbReference>
<evidence type="ECO:0000259" key="11">
    <source>
        <dbReference type="Pfam" id="PF00464"/>
    </source>
</evidence>
<dbReference type="Gene3D" id="3.90.1150.10">
    <property type="entry name" value="Aspartate Aminotransferase, domain 1"/>
    <property type="match status" value="1"/>
</dbReference>
<organism evidence="12 13">
    <name type="scientific">Cymbomonas tetramitiformis</name>
    <dbReference type="NCBI Taxonomy" id="36881"/>
    <lineage>
        <taxon>Eukaryota</taxon>
        <taxon>Viridiplantae</taxon>
        <taxon>Chlorophyta</taxon>
        <taxon>Pyramimonadophyceae</taxon>
        <taxon>Pyramimonadales</taxon>
        <taxon>Pyramimonadaceae</taxon>
        <taxon>Cymbomonas</taxon>
    </lineage>
</organism>